<comment type="function">
    <text evidence="1">Membrane protein involved in F pilin formation.</text>
</comment>
<dbReference type="Pfam" id="PF07178">
    <property type="entry name" value="TraL"/>
    <property type="match status" value="1"/>
</dbReference>
<dbReference type="AlphaFoldDB" id="A0A4P8GL90"/>
<dbReference type="InterPro" id="IPR016382">
    <property type="entry name" value="Pilus_assmbly_TraL"/>
</dbReference>
<keyword evidence="3" id="KW-0614">Plasmid</keyword>
<dbReference type="NCBIfam" id="TIGR02762">
    <property type="entry name" value="TraL_TIGR"/>
    <property type="match status" value="1"/>
</dbReference>
<reference evidence="3" key="1">
    <citation type="submission" date="2019-01" db="EMBL/GenBank/DDBJ databases">
        <title>Genetic and biochemical characterization of FRI-3, a novel variant of the Ambler class A carbapenemase FRI-1.</title>
        <authorList>
            <person name="Schauer J.M."/>
            <person name="Gatermann S.G."/>
            <person name="Pfennigwerth N.E."/>
        </authorList>
    </citation>
    <scope>NUCLEOTIDE SEQUENCE</scope>
    <source>
        <plasmid evidence="3">pNRZ-28021</plasmid>
    </source>
</reference>
<keyword evidence="2" id="KW-1133">Transmembrane helix</keyword>
<dbReference type="EMBL" id="MK471334">
    <property type="protein sequence ID" value="QCO95769.1"/>
    <property type="molecule type" value="Genomic_DNA"/>
</dbReference>
<keyword evidence="1 2" id="KW-0472">Membrane</keyword>
<evidence type="ECO:0000313" key="3">
    <source>
        <dbReference type="EMBL" id="QCO95769.1"/>
    </source>
</evidence>
<protein>
    <recommendedName>
        <fullName evidence="1">Protein TraL</fullName>
    </recommendedName>
</protein>
<comment type="subcellular location">
    <subcellularLocation>
        <location evidence="1">Cell outer membrane</location>
    </subcellularLocation>
</comment>
<proteinExistence type="predicted"/>
<dbReference type="GO" id="GO:0009279">
    <property type="term" value="C:cell outer membrane"/>
    <property type="evidence" value="ECO:0007669"/>
    <property type="project" value="UniProtKB-SubCell"/>
</dbReference>
<evidence type="ECO:0000256" key="2">
    <source>
        <dbReference type="SAM" id="Phobius"/>
    </source>
</evidence>
<dbReference type="GO" id="GO:0009297">
    <property type="term" value="P:pilus assembly"/>
    <property type="evidence" value="ECO:0007669"/>
    <property type="project" value="UniProtKB-UniRule"/>
</dbReference>
<geneLocation type="plasmid" evidence="3">
    <name>pNRZ-28021</name>
</geneLocation>
<accession>A0A4P8GL90</accession>
<keyword evidence="1" id="KW-0184">Conjugation</keyword>
<evidence type="ECO:0000256" key="1">
    <source>
        <dbReference type="PIRNR" id="PIRNR003259"/>
    </source>
</evidence>
<keyword evidence="1" id="KW-0998">Cell outer membrane</keyword>
<name>A0A4P8GL90_ENTCL</name>
<organism evidence="3">
    <name type="scientific">Enterobacter cloacae</name>
    <dbReference type="NCBI Taxonomy" id="550"/>
    <lineage>
        <taxon>Bacteria</taxon>
        <taxon>Pseudomonadati</taxon>
        <taxon>Pseudomonadota</taxon>
        <taxon>Gammaproteobacteria</taxon>
        <taxon>Enterobacterales</taxon>
        <taxon>Enterobacteriaceae</taxon>
        <taxon>Enterobacter</taxon>
        <taxon>Enterobacter cloacae complex</taxon>
    </lineage>
</organism>
<keyword evidence="2" id="KW-0812">Transmembrane</keyword>
<sequence>MMNGEGDKYNFPETMNQQDRYLGLPIDELIVTAPLLVLGVLNNLSLELGVIAGILWFIVRYLKKGQGSYWLLNFCYWHLPSLLFKVTFRQIPDSSFRHWRA</sequence>
<dbReference type="PIRSF" id="PIRSF003259">
    <property type="entry name" value="Pilus_assembly_TraL"/>
    <property type="match status" value="1"/>
</dbReference>
<dbReference type="InterPro" id="IPR009838">
    <property type="entry name" value="T4SS_TraL"/>
</dbReference>
<feature type="transmembrane region" description="Helical" evidence="2">
    <location>
        <begin position="44"/>
        <end position="62"/>
    </location>
</feature>